<evidence type="ECO:0000256" key="1">
    <source>
        <dbReference type="ARBA" id="ARBA00022450"/>
    </source>
</evidence>
<dbReference type="InterPro" id="IPR045851">
    <property type="entry name" value="AMP-bd_C_sf"/>
</dbReference>
<dbReference type="InterPro" id="IPR020845">
    <property type="entry name" value="AMP-binding_CS"/>
</dbReference>
<dbReference type="HOGENOM" id="CLU_000022_2_12_1"/>
<reference evidence="5" key="3">
    <citation type="submission" date="2015-06" db="UniProtKB">
        <authorList>
            <consortium name="EnsemblMetazoa"/>
        </authorList>
    </citation>
    <scope>IDENTIFICATION</scope>
</reference>
<dbReference type="Pfam" id="PF00550">
    <property type="entry name" value="PP-binding"/>
    <property type="match status" value="1"/>
</dbReference>
<dbReference type="PANTHER" id="PTHR44845">
    <property type="entry name" value="CARRIER DOMAIN-CONTAINING PROTEIN"/>
    <property type="match status" value="1"/>
</dbReference>
<keyword evidence="2" id="KW-0597">Phosphoprotein</keyword>
<reference evidence="4 6" key="2">
    <citation type="journal article" date="2013" name="Nature">
        <title>Insights into bilaterian evolution from three spiralian genomes.</title>
        <authorList>
            <person name="Simakov O."/>
            <person name="Marletaz F."/>
            <person name="Cho S.J."/>
            <person name="Edsinger-Gonzales E."/>
            <person name="Havlak P."/>
            <person name="Hellsten U."/>
            <person name="Kuo D.H."/>
            <person name="Larsson T."/>
            <person name="Lv J."/>
            <person name="Arendt D."/>
            <person name="Savage R."/>
            <person name="Osoegawa K."/>
            <person name="de Jong P."/>
            <person name="Grimwood J."/>
            <person name="Chapman J.A."/>
            <person name="Shapiro H."/>
            <person name="Aerts A."/>
            <person name="Otillar R.P."/>
            <person name="Terry A.Y."/>
            <person name="Boore J.L."/>
            <person name="Grigoriev I.V."/>
            <person name="Lindberg D.R."/>
            <person name="Seaver E.C."/>
            <person name="Weisblat D.A."/>
            <person name="Putnam N.H."/>
            <person name="Rokhsar D.S."/>
        </authorList>
    </citation>
    <scope>NUCLEOTIDE SEQUENCE</scope>
    <source>
        <strain evidence="4 6">I ESC-2004</strain>
    </source>
</reference>
<dbReference type="STRING" id="283909.R7TPF1"/>
<dbReference type="PANTHER" id="PTHR44845:SF6">
    <property type="entry name" value="BETA-ALANINE-ACTIVATING ENZYME"/>
    <property type="match status" value="1"/>
</dbReference>
<evidence type="ECO:0000259" key="3">
    <source>
        <dbReference type="PROSITE" id="PS50075"/>
    </source>
</evidence>
<name>R7TPF1_CAPTE</name>
<dbReference type="FunCoup" id="R7TPF1">
    <property type="interactions" value="19"/>
</dbReference>
<dbReference type="EMBL" id="AMQN01002421">
    <property type="status" value="NOT_ANNOTATED_CDS"/>
    <property type="molecule type" value="Genomic_DNA"/>
</dbReference>
<dbReference type="PROSITE" id="PS00455">
    <property type="entry name" value="AMP_BINDING"/>
    <property type="match status" value="1"/>
</dbReference>
<feature type="domain" description="Carrier" evidence="3">
    <location>
        <begin position="550"/>
        <end position="626"/>
    </location>
</feature>
<protein>
    <recommendedName>
        <fullName evidence="3">Carrier domain-containing protein</fullName>
    </recommendedName>
</protein>
<reference evidence="6" key="1">
    <citation type="submission" date="2012-12" db="EMBL/GenBank/DDBJ databases">
        <authorList>
            <person name="Hellsten U."/>
            <person name="Grimwood J."/>
            <person name="Chapman J.A."/>
            <person name="Shapiro H."/>
            <person name="Aerts A."/>
            <person name="Otillar R.P."/>
            <person name="Terry A.Y."/>
            <person name="Boore J.L."/>
            <person name="Simakov O."/>
            <person name="Marletaz F."/>
            <person name="Cho S.-J."/>
            <person name="Edsinger-Gonzales E."/>
            <person name="Havlak P."/>
            <person name="Kuo D.-H."/>
            <person name="Larsson T."/>
            <person name="Lv J."/>
            <person name="Arendt D."/>
            <person name="Savage R."/>
            <person name="Osoegawa K."/>
            <person name="de Jong P."/>
            <person name="Lindberg D.R."/>
            <person name="Seaver E.C."/>
            <person name="Weisblat D.A."/>
            <person name="Putnam N.H."/>
            <person name="Grigoriev I.V."/>
            <person name="Rokhsar D.S."/>
        </authorList>
    </citation>
    <scope>NUCLEOTIDE SEQUENCE</scope>
    <source>
        <strain evidence="6">I ESC-2004</strain>
    </source>
</reference>
<dbReference type="SUPFAM" id="SSF56801">
    <property type="entry name" value="Acetyl-CoA synthetase-like"/>
    <property type="match status" value="1"/>
</dbReference>
<dbReference type="SUPFAM" id="SSF47336">
    <property type="entry name" value="ACP-like"/>
    <property type="match status" value="1"/>
</dbReference>
<accession>R7TPF1</accession>
<dbReference type="Gene3D" id="3.30.300.30">
    <property type="match status" value="1"/>
</dbReference>
<evidence type="ECO:0000256" key="2">
    <source>
        <dbReference type="ARBA" id="ARBA00022553"/>
    </source>
</evidence>
<dbReference type="Gene3D" id="1.10.1200.10">
    <property type="entry name" value="ACP-like"/>
    <property type="match status" value="1"/>
</dbReference>
<dbReference type="InterPro" id="IPR000873">
    <property type="entry name" value="AMP-dep_synth/lig_dom"/>
</dbReference>
<dbReference type="InterPro" id="IPR009081">
    <property type="entry name" value="PP-bd_ACP"/>
</dbReference>
<dbReference type="Gene3D" id="3.40.50.12780">
    <property type="entry name" value="N-terminal domain of ligase-like"/>
    <property type="match status" value="1"/>
</dbReference>
<dbReference type="Pfam" id="PF00501">
    <property type="entry name" value="AMP-binding"/>
    <property type="match status" value="1"/>
</dbReference>
<proteinExistence type="predicted"/>
<sequence>MDNLSVLHGPRLPSPVPCRIDDFFLAKVRENEDTAQRRGIICGQHFLSYSDLKVRADRVRHNLHRLVVDTVLETSIVAVDVQPSNDLIACLLGVLETGAAFLPVDSHSAINRVKRILNEVKPACIIIDSSSAFSHDSETVWSSYKVVDIDVLLNDSDSHSEFNAQRPSQDTAATVIYTSGSTGNPKGVTLKHGTIMNRLHWQWENLPFQSDEVCCFKTSLLFVDSLVEVFGAVLQLQPLVIAKKHVVRDPEFFVDLLAAVKITRLTLVPSLLRNILLYLTVSHRVAELSTLKIWISNSETLRYGLAKMFFQMFHNNEILFNFYGSTESMADITYEVFHDLDDVEQKYFGDSMSLGKPLQNTSLYILDENQTILPKGEIGQIGLTGRNIAEGYLNQSFQENTFISNTFQALDGYPRLFLSGDFGRIVGERVVFEGRRDLQVKIRGQRVNIMEIDKVIGESPFVSWSHVLCHQLSDASKVIVAYYKTGNAKRTKVESDITMRCQQCLPCYMRPKLVCVSDIPLQTHSGKVDGIALRKLYEKAYKRQSSHELTHVDEKSRKIMNILALNLNLPTQAVYSKKSFFELGGNSVNMVSSIVQLQQHNLHIAIEDFSRANTIQEIINGISESNKVSIPKEITETSKYKIKQLNETPDNEKIIRIFTESFIHKEPLDVLLGVTSEEFEIFAESLYNAAIKDSLSMVVTDSANGEVVAGDFLFNYHSEIAVRHHQSMAPILQLMRDIEDPVRKRLESEGHHNLLYNFCLCVDLNLQHDDQVRLCHLMEGQTLKVAKENGYSGVLTNNTNPVTQVRCLQAGR</sequence>
<dbReference type="EnsemblMetazoa" id="CapteT130280">
    <property type="protein sequence ID" value="CapteP130280"/>
    <property type="gene ID" value="CapteG130280"/>
</dbReference>
<dbReference type="InterPro" id="IPR036736">
    <property type="entry name" value="ACP-like_sf"/>
</dbReference>
<organism evidence="4">
    <name type="scientific">Capitella teleta</name>
    <name type="common">Polychaete worm</name>
    <dbReference type="NCBI Taxonomy" id="283909"/>
    <lineage>
        <taxon>Eukaryota</taxon>
        <taxon>Metazoa</taxon>
        <taxon>Spiralia</taxon>
        <taxon>Lophotrochozoa</taxon>
        <taxon>Annelida</taxon>
        <taxon>Polychaeta</taxon>
        <taxon>Sedentaria</taxon>
        <taxon>Scolecida</taxon>
        <taxon>Capitellidae</taxon>
        <taxon>Capitella</taxon>
    </lineage>
</organism>
<dbReference type="OrthoDB" id="416786at2759"/>
<keyword evidence="6" id="KW-1185">Reference proteome</keyword>
<evidence type="ECO:0000313" key="4">
    <source>
        <dbReference type="EMBL" id="ELT95442.1"/>
    </source>
</evidence>
<evidence type="ECO:0000313" key="5">
    <source>
        <dbReference type="EnsemblMetazoa" id="CapteP130280"/>
    </source>
</evidence>
<dbReference type="OMA" id="FMMGTAE"/>
<gene>
    <name evidence="4" type="ORF">CAPTEDRAFT_130280</name>
</gene>
<dbReference type="EMBL" id="KB309137">
    <property type="protein sequence ID" value="ELT95442.1"/>
    <property type="molecule type" value="Genomic_DNA"/>
</dbReference>
<evidence type="ECO:0000313" key="6">
    <source>
        <dbReference type="Proteomes" id="UP000014760"/>
    </source>
</evidence>
<dbReference type="AlphaFoldDB" id="R7TPF1"/>
<dbReference type="PROSITE" id="PS50075">
    <property type="entry name" value="CARRIER"/>
    <property type="match status" value="1"/>
</dbReference>
<dbReference type="InterPro" id="IPR042099">
    <property type="entry name" value="ANL_N_sf"/>
</dbReference>
<dbReference type="SMR" id="R7TPF1"/>
<keyword evidence="1" id="KW-0596">Phosphopantetheine</keyword>
<dbReference type="Gene3D" id="3.40.630.30">
    <property type="match status" value="1"/>
</dbReference>
<dbReference type="Proteomes" id="UP000014760">
    <property type="component" value="Unassembled WGS sequence"/>
</dbReference>